<dbReference type="Proteomes" id="UP001480595">
    <property type="component" value="Unassembled WGS sequence"/>
</dbReference>
<keyword evidence="2" id="KW-1133">Transmembrane helix</keyword>
<feature type="transmembrane region" description="Helical" evidence="2">
    <location>
        <begin position="244"/>
        <end position="264"/>
    </location>
</feature>
<feature type="compositionally biased region" description="Polar residues" evidence="1">
    <location>
        <begin position="76"/>
        <end position="88"/>
    </location>
</feature>
<evidence type="ECO:0000256" key="1">
    <source>
        <dbReference type="SAM" id="MobiDB-lite"/>
    </source>
</evidence>
<feature type="compositionally biased region" description="Polar residues" evidence="1">
    <location>
        <begin position="197"/>
        <end position="206"/>
    </location>
</feature>
<keyword evidence="4" id="KW-1185">Reference proteome</keyword>
<dbReference type="EMBL" id="JAQQWL010000013">
    <property type="protein sequence ID" value="KAK8043081.1"/>
    <property type="molecule type" value="Genomic_DNA"/>
</dbReference>
<proteinExistence type="predicted"/>
<reference evidence="3 4" key="1">
    <citation type="submission" date="2023-01" db="EMBL/GenBank/DDBJ databases">
        <title>Analysis of 21 Apiospora genomes using comparative genomics revels a genus with tremendous synthesis potential of carbohydrate active enzymes and secondary metabolites.</title>
        <authorList>
            <person name="Sorensen T."/>
        </authorList>
    </citation>
    <scope>NUCLEOTIDE SEQUENCE [LARGE SCALE GENOMIC DNA]</scope>
    <source>
        <strain evidence="3 4">CBS 135458</strain>
    </source>
</reference>
<feature type="compositionally biased region" description="Basic and acidic residues" evidence="1">
    <location>
        <begin position="187"/>
        <end position="196"/>
    </location>
</feature>
<protein>
    <submittedName>
        <fullName evidence="3">Uncharacterized protein</fullName>
    </submittedName>
</protein>
<dbReference type="RefSeq" id="XP_066709934.1">
    <property type="nucleotide sequence ID" value="XM_066864973.1"/>
</dbReference>
<accession>A0ABR1T902</accession>
<organism evidence="3 4">
    <name type="scientific">Apiospora phragmitis</name>
    <dbReference type="NCBI Taxonomy" id="2905665"/>
    <lineage>
        <taxon>Eukaryota</taxon>
        <taxon>Fungi</taxon>
        <taxon>Dikarya</taxon>
        <taxon>Ascomycota</taxon>
        <taxon>Pezizomycotina</taxon>
        <taxon>Sordariomycetes</taxon>
        <taxon>Xylariomycetidae</taxon>
        <taxon>Amphisphaeriales</taxon>
        <taxon>Apiosporaceae</taxon>
        <taxon>Apiospora</taxon>
    </lineage>
</organism>
<keyword evidence="2" id="KW-0812">Transmembrane</keyword>
<feature type="region of interest" description="Disordered" evidence="1">
    <location>
        <begin position="1"/>
        <end position="88"/>
    </location>
</feature>
<evidence type="ECO:0000313" key="4">
    <source>
        <dbReference type="Proteomes" id="UP001480595"/>
    </source>
</evidence>
<gene>
    <name evidence="3" type="ORF">PG994_013564</name>
</gene>
<keyword evidence="2" id="KW-0472">Membrane</keyword>
<name>A0ABR1T902_9PEZI</name>
<evidence type="ECO:0000256" key="2">
    <source>
        <dbReference type="SAM" id="Phobius"/>
    </source>
</evidence>
<comment type="caution">
    <text evidence="3">The sequence shown here is derived from an EMBL/GenBank/DDBJ whole genome shotgun (WGS) entry which is preliminary data.</text>
</comment>
<evidence type="ECO:0000313" key="3">
    <source>
        <dbReference type="EMBL" id="KAK8043081.1"/>
    </source>
</evidence>
<feature type="region of interest" description="Disordered" evidence="1">
    <location>
        <begin position="187"/>
        <end position="214"/>
    </location>
</feature>
<dbReference type="GeneID" id="92098036"/>
<sequence>MEYQPTSTPSYPPQQPSRPGPTPLANIGPAPALYPSASGAVAATGYPSSSAPAPAGGNYYSDNVQQHQLPPPPARVSTSSSGDRSIKSARTTCEFAAREYMTQLRRIPYGSGSSYSVSEPMAMDAMARARTQQGLVLDELQTLRRRLAVVIKEAEAHRWRKWVLGGVLKTIRASIMPLVRRIFRRQDSNKKGEDSNNKTATAQTEGSNSSSNTNSNALMNATEYAFAKSRSLIKRIRASMRGSGWFLGGFAAVAFFVLSVLYVFENEVSLRVAKTVSKRLKRLAAKVERGGGGGQEALQQQLDEKDLAVLQQGWRWRVLTWSG</sequence>
<feature type="compositionally biased region" description="Pro residues" evidence="1">
    <location>
        <begin position="10"/>
        <end position="22"/>
    </location>
</feature>